<evidence type="ECO:0000256" key="9">
    <source>
        <dbReference type="ARBA" id="ARBA00023209"/>
    </source>
</evidence>
<evidence type="ECO:0000256" key="5">
    <source>
        <dbReference type="ARBA" id="ARBA00022692"/>
    </source>
</evidence>
<comment type="similarity">
    <text evidence="2 11">Belongs to the CDP-alcohol phosphatidyltransferase class-I family.</text>
</comment>
<keyword evidence="5 12" id="KW-0812">Transmembrane</keyword>
<dbReference type="Proteomes" id="UP000437736">
    <property type="component" value="Unassembled WGS sequence"/>
</dbReference>
<evidence type="ECO:0000256" key="10">
    <source>
        <dbReference type="ARBA" id="ARBA00023264"/>
    </source>
</evidence>
<evidence type="ECO:0000256" key="8">
    <source>
        <dbReference type="ARBA" id="ARBA00023136"/>
    </source>
</evidence>
<keyword evidence="14" id="KW-1185">Reference proteome</keyword>
<evidence type="ECO:0000256" key="2">
    <source>
        <dbReference type="ARBA" id="ARBA00010441"/>
    </source>
</evidence>
<dbReference type="Pfam" id="PF01066">
    <property type="entry name" value="CDP-OH_P_transf"/>
    <property type="match status" value="1"/>
</dbReference>
<feature type="transmembrane region" description="Helical" evidence="12">
    <location>
        <begin position="162"/>
        <end position="185"/>
    </location>
</feature>
<evidence type="ECO:0000256" key="4">
    <source>
        <dbReference type="ARBA" id="ARBA00022679"/>
    </source>
</evidence>
<comment type="subcellular location">
    <subcellularLocation>
        <location evidence="1">Membrane</location>
        <topology evidence="1">Multi-pass membrane protein</topology>
    </subcellularLocation>
</comment>
<dbReference type="InterPro" id="IPR050324">
    <property type="entry name" value="CDP-alcohol_PTase-I"/>
</dbReference>
<feature type="transmembrane region" description="Helical" evidence="12">
    <location>
        <begin position="82"/>
        <end position="107"/>
    </location>
</feature>
<dbReference type="Gene3D" id="1.20.120.1760">
    <property type="match status" value="1"/>
</dbReference>
<gene>
    <name evidence="13" type="ORF">GHK86_14215</name>
</gene>
<evidence type="ECO:0000256" key="6">
    <source>
        <dbReference type="ARBA" id="ARBA00022989"/>
    </source>
</evidence>
<keyword evidence="9" id="KW-0594">Phospholipid biosynthesis</keyword>
<keyword evidence="3" id="KW-0444">Lipid biosynthesis</keyword>
<dbReference type="PANTHER" id="PTHR14269">
    <property type="entry name" value="CDP-DIACYLGLYCEROL--GLYCEROL-3-PHOSPHATE 3-PHOSPHATIDYLTRANSFERASE-RELATED"/>
    <property type="match status" value="1"/>
</dbReference>
<dbReference type="PROSITE" id="PS00379">
    <property type="entry name" value="CDP_ALCOHOL_P_TRANSF"/>
    <property type="match status" value="1"/>
</dbReference>
<dbReference type="InterPro" id="IPR043130">
    <property type="entry name" value="CDP-OH_PTrfase_TM_dom"/>
</dbReference>
<name>A0ABW9QWP8_9ACTN</name>
<dbReference type="InterPro" id="IPR004570">
    <property type="entry name" value="Phosphatidylglycerol_P_synth"/>
</dbReference>
<feature type="transmembrane region" description="Helical" evidence="12">
    <location>
        <begin position="135"/>
        <end position="156"/>
    </location>
</feature>
<keyword evidence="6 12" id="KW-1133">Transmembrane helix</keyword>
<protein>
    <submittedName>
        <fullName evidence="13">CDP-alcohol phosphatidyltransferase family protein</fullName>
    </submittedName>
</protein>
<sequence>MPAAAPGERRVLTIPNAFSAARLACVPIFVALLVQPDRRDWFPAAVLLGALGATDWVDGFLARRLGQVSTVGKVLDPAADRLLLVTAAVGTVALGAVPVVVAAVALAREAVVAGGFLYVAAAGGRRMDVHLVGKAGAFGLMCALPLFLAGHSAVGWHPAAEILGWVFAVPALVLAWASVTIYVPAARRALAESRSPEGSPT</sequence>
<dbReference type="PIRSF" id="PIRSF000847">
    <property type="entry name" value="Phos_ph_gly_syn"/>
    <property type="match status" value="1"/>
</dbReference>
<evidence type="ECO:0000256" key="7">
    <source>
        <dbReference type="ARBA" id="ARBA00023098"/>
    </source>
</evidence>
<proteinExistence type="inferred from homology"/>
<dbReference type="PANTHER" id="PTHR14269:SF62">
    <property type="entry name" value="CDP-DIACYLGLYCEROL--GLYCEROL-3-PHOSPHATE 3-PHOSPHATIDYLTRANSFERASE 1, CHLOROPLASTIC"/>
    <property type="match status" value="1"/>
</dbReference>
<evidence type="ECO:0000256" key="3">
    <source>
        <dbReference type="ARBA" id="ARBA00022516"/>
    </source>
</evidence>
<accession>A0ABW9QWP8</accession>
<evidence type="ECO:0000256" key="11">
    <source>
        <dbReference type="RuleBase" id="RU003750"/>
    </source>
</evidence>
<evidence type="ECO:0000256" key="12">
    <source>
        <dbReference type="SAM" id="Phobius"/>
    </source>
</evidence>
<reference evidence="13 14" key="1">
    <citation type="submission" date="2019-11" db="EMBL/GenBank/DDBJ databases">
        <title>Acidiferrimicrobium australis gen. nov., sp. nov., an acidophilic and obligately heterotrophic, member of the Actinobacteria that catalyses dissimilatory oxido- reduction of iron isolated from metal-rich acidic water in Chile.</title>
        <authorList>
            <person name="Gonzalez D."/>
            <person name="Huber K."/>
            <person name="Hedrich S."/>
            <person name="Rojas-Villalobos C."/>
            <person name="Quatrini R."/>
            <person name="Dinamarca M.A."/>
            <person name="Schwarz A."/>
            <person name="Canales C."/>
            <person name="Nancucheo I."/>
        </authorList>
    </citation>
    <scope>NUCLEOTIDE SEQUENCE [LARGE SCALE GENOMIC DNA]</scope>
    <source>
        <strain evidence="13 14">USS-CCA1</strain>
    </source>
</reference>
<evidence type="ECO:0000313" key="14">
    <source>
        <dbReference type="Proteomes" id="UP000437736"/>
    </source>
</evidence>
<comment type="caution">
    <text evidence="13">The sequence shown here is derived from an EMBL/GenBank/DDBJ whole genome shotgun (WGS) entry which is preliminary data.</text>
</comment>
<dbReference type="InterPro" id="IPR048254">
    <property type="entry name" value="CDP_ALCOHOL_P_TRANSF_CS"/>
</dbReference>
<dbReference type="EMBL" id="WJHE01000754">
    <property type="protein sequence ID" value="MST33868.1"/>
    <property type="molecule type" value="Genomic_DNA"/>
</dbReference>
<dbReference type="InterPro" id="IPR000462">
    <property type="entry name" value="CDP-OH_P_trans"/>
</dbReference>
<evidence type="ECO:0000256" key="1">
    <source>
        <dbReference type="ARBA" id="ARBA00004141"/>
    </source>
</evidence>
<keyword evidence="10" id="KW-1208">Phospholipid metabolism</keyword>
<keyword evidence="8 12" id="KW-0472">Membrane</keyword>
<keyword evidence="4 11" id="KW-0808">Transferase</keyword>
<evidence type="ECO:0000313" key="13">
    <source>
        <dbReference type="EMBL" id="MST33868.1"/>
    </source>
</evidence>
<keyword evidence="7" id="KW-0443">Lipid metabolism</keyword>
<organism evidence="13 14">
    <name type="scientific">Acidiferrimicrobium australe</name>
    <dbReference type="NCBI Taxonomy" id="2664430"/>
    <lineage>
        <taxon>Bacteria</taxon>
        <taxon>Bacillati</taxon>
        <taxon>Actinomycetota</taxon>
        <taxon>Acidimicrobiia</taxon>
        <taxon>Acidimicrobiales</taxon>
        <taxon>Acidimicrobiaceae</taxon>
        <taxon>Acidiferrimicrobium</taxon>
    </lineage>
</organism>
<feature type="transmembrane region" description="Helical" evidence="12">
    <location>
        <begin position="12"/>
        <end position="34"/>
    </location>
</feature>